<evidence type="ECO:0000313" key="2">
    <source>
        <dbReference type="Proteomes" id="UP000037393"/>
    </source>
</evidence>
<dbReference type="RefSeq" id="WP_049855905.1">
    <property type="nucleotide sequence ID" value="NZ_JNGI01000014.1"/>
</dbReference>
<comment type="caution">
    <text evidence="1">The sequence shown here is derived from an EMBL/GenBank/DDBJ whole genome shotgun (WGS) entry which is preliminary data.</text>
</comment>
<organism evidence="1 2">
    <name type="scientific">Trabulsiella odontotermitis</name>
    <dbReference type="NCBI Taxonomy" id="379893"/>
    <lineage>
        <taxon>Bacteria</taxon>
        <taxon>Pseudomonadati</taxon>
        <taxon>Pseudomonadota</taxon>
        <taxon>Gammaproteobacteria</taxon>
        <taxon>Enterobacterales</taxon>
        <taxon>Enterobacteriaceae</taxon>
        <taxon>Trabulsiella</taxon>
    </lineage>
</organism>
<dbReference type="EMBL" id="JNGI01000014">
    <property type="protein sequence ID" value="KNC95380.1"/>
    <property type="molecule type" value="Genomic_DNA"/>
</dbReference>
<evidence type="ECO:0000313" key="1">
    <source>
        <dbReference type="EMBL" id="KNC95380.1"/>
    </source>
</evidence>
<dbReference type="AlphaFoldDB" id="A0A0L0H1N5"/>
<dbReference type="Pfam" id="PF10554">
    <property type="entry name" value="Phage_ASH"/>
    <property type="match status" value="1"/>
</dbReference>
<keyword evidence="2" id="KW-1185">Reference proteome</keyword>
<dbReference type="Proteomes" id="UP000037393">
    <property type="component" value="Unassembled WGS sequence"/>
</dbReference>
<accession>A0A0L0H1N5</accession>
<dbReference type="InterPro" id="IPR018880">
    <property type="entry name" value="Phage_P4_Ash"/>
</dbReference>
<reference evidence="1 2" key="1">
    <citation type="journal article" date="2015" name="Appl. Environ. Microbiol.">
        <title>The Enterobacterium Trabulsiella odontotermitis Presents Novel Adaptations Related to Its Association with Fungus-Growing Termites.</title>
        <authorList>
            <person name="Sapountzis P."/>
            <person name="Gruntjes T."/>
            <person name="Otani S."/>
            <person name="Estevez J."/>
            <person name="da Costa R.R."/>
            <person name="Plunkett G.3rd."/>
            <person name="Perna N.T."/>
            <person name="Poulsen M."/>
        </authorList>
    </citation>
    <scope>NUCLEOTIDE SEQUENCE [LARGE SCALE GENOMIC DNA]</scope>
    <source>
        <strain evidence="1 2">12</strain>
    </source>
</reference>
<dbReference type="NCBIfam" id="NF033153">
    <property type="entry name" value="phage_ICD_like"/>
    <property type="match status" value="1"/>
</dbReference>
<sequence>MMVPEYIKYLFSGLLTVVISRYSFSAVAKSAAGIGVPRNSMATPDAPGVFFFVVAQAHPFSGLWCLCVHCGSSEIMAVRAGQPSGWPVSIEAGYANPVRAATSEIGVSGGSNNRYSMEAAIMATTLTPSYPQYVFVFAAIRRADTHPRICMLRTVACDERSARLSLVRDYVLSLSARLPAREVTL</sequence>
<name>A0A0L0H1N5_9ENTR</name>
<dbReference type="PATRIC" id="fig|379893.4.peg.850"/>
<protein>
    <submittedName>
        <fullName evidence="1">CI repressor</fullName>
    </submittedName>
</protein>
<gene>
    <name evidence="1" type="ORF">GM31_04150</name>
</gene>
<proteinExistence type="predicted"/>
<dbReference type="OrthoDB" id="6631751at2"/>